<proteinExistence type="predicted"/>
<comment type="caution">
    <text evidence="1">The sequence shown here is derived from an EMBL/GenBank/DDBJ whole genome shotgun (WGS) entry which is preliminary data.</text>
</comment>
<dbReference type="Proteomes" id="UP001381693">
    <property type="component" value="Unassembled WGS sequence"/>
</dbReference>
<evidence type="ECO:0000313" key="1">
    <source>
        <dbReference type="EMBL" id="KAK7081800.1"/>
    </source>
</evidence>
<organism evidence="1 2">
    <name type="scientific">Halocaridina rubra</name>
    <name type="common">Hawaiian red shrimp</name>
    <dbReference type="NCBI Taxonomy" id="373956"/>
    <lineage>
        <taxon>Eukaryota</taxon>
        <taxon>Metazoa</taxon>
        <taxon>Ecdysozoa</taxon>
        <taxon>Arthropoda</taxon>
        <taxon>Crustacea</taxon>
        <taxon>Multicrustacea</taxon>
        <taxon>Malacostraca</taxon>
        <taxon>Eumalacostraca</taxon>
        <taxon>Eucarida</taxon>
        <taxon>Decapoda</taxon>
        <taxon>Pleocyemata</taxon>
        <taxon>Caridea</taxon>
        <taxon>Atyoidea</taxon>
        <taxon>Atyidae</taxon>
        <taxon>Halocaridina</taxon>
    </lineage>
</organism>
<gene>
    <name evidence="1" type="ORF">SK128_012640</name>
</gene>
<dbReference type="EMBL" id="JAXCGZ010004428">
    <property type="protein sequence ID" value="KAK7081800.1"/>
    <property type="molecule type" value="Genomic_DNA"/>
</dbReference>
<protein>
    <submittedName>
        <fullName evidence="1">Uncharacterized protein</fullName>
    </submittedName>
</protein>
<dbReference type="AlphaFoldDB" id="A0AAN8XPD7"/>
<name>A0AAN8XPD7_HALRR</name>
<keyword evidence="2" id="KW-1185">Reference proteome</keyword>
<evidence type="ECO:0000313" key="2">
    <source>
        <dbReference type="Proteomes" id="UP001381693"/>
    </source>
</evidence>
<reference evidence="1 2" key="1">
    <citation type="submission" date="2023-11" db="EMBL/GenBank/DDBJ databases">
        <title>Halocaridina rubra genome assembly.</title>
        <authorList>
            <person name="Smith C."/>
        </authorList>
    </citation>
    <scope>NUCLEOTIDE SEQUENCE [LARGE SCALE GENOMIC DNA]</scope>
    <source>
        <strain evidence="1">EP-1</strain>
        <tissue evidence="1">Whole</tissue>
    </source>
</reference>
<sequence length="65" mass="7339">HVCGMKQIPNKCCRNMLSDQVGKVKFRDSRLPRCVAEAYPLTQQQQQVVVGPQDGPLCPCQRLKL</sequence>
<feature type="non-terminal residue" evidence="1">
    <location>
        <position position="1"/>
    </location>
</feature>
<accession>A0AAN8XPD7</accession>